<organism evidence="1 2">
    <name type="scientific">Streptomyces virginiae</name>
    <name type="common">Streptomyces cinnamonensis</name>
    <dbReference type="NCBI Taxonomy" id="1961"/>
    <lineage>
        <taxon>Bacteria</taxon>
        <taxon>Bacillati</taxon>
        <taxon>Actinomycetota</taxon>
        <taxon>Actinomycetes</taxon>
        <taxon>Kitasatosporales</taxon>
        <taxon>Streptomycetaceae</taxon>
        <taxon>Streptomyces</taxon>
    </lineage>
</organism>
<dbReference type="Proteomes" id="UP000660554">
    <property type="component" value="Unassembled WGS sequence"/>
</dbReference>
<proteinExistence type="predicted"/>
<evidence type="ECO:0008006" key="3">
    <source>
        <dbReference type="Google" id="ProtNLM"/>
    </source>
</evidence>
<gene>
    <name evidence="1" type="ORF">Scinn_39430</name>
</gene>
<sequence>MVPISGVPFITLPPVYLGAIDANHPEVQVRALGEVVTISDGWFMLGTRVTARRTVERPKIAPSLPAR</sequence>
<reference evidence="2" key="1">
    <citation type="submission" date="2020-09" db="EMBL/GenBank/DDBJ databases">
        <title>Whole genome shotgun sequence of Streptomyces cinnamonensis NBRC 15873.</title>
        <authorList>
            <person name="Komaki H."/>
            <person name="Tamura T."/>
        </authorList>
    </citation>
    <scope>NUCLEOTIDE SEQUENCE [LARGE SCALE GENOMIC DNA]</scope>
    <source>
        <strain evidence="2">NBRC 15873</strain>
    </source>
</reference>
<evidence type="ECO:0000313" key="1">
    <source>
        <dbReference type="EMBL" id="GHI14480.1"/>
    </source>
</evidence>
<name>A0ABQ3NNY1_STRVG</name>
<accession>A0ABQ3NNY1</accession>
<protein>
    <recommendedName>
        <fullName evidence="3">LysR substrate-binding domain-containing protein</fullName>
    </recommendedName>
</protein>
<keyword evidence="2" id="KW-1185">Reference proteome</keyword>
<comment type="caution">
    <text evidence="1">The sequence shown here is derived from an EMBL/GenBank/DDBJ whole genome shotgun (WGS) entry which is preliminary data.</text>
</comment>
<evidence type="ECO:0000313" key="2">
    <source>
        <dbReference type="Proteomes" id="UP000660554"/>
    </source>
</evidence>
<dbReference type="EMBL" id="BNDV01000008">
    <property type="protein sequence ID" value="GHI14480.1"/>
    <property type="molecule type" value="Genomic_DNA"/>
</dbReference>